<sequence length="992" mass="110370">MAGECVIRGTDLKELDEEGLWELINDHRHRISLGVRPCMLIPYLRQARVLSELDEDEILSCHNLHNRSMRTSYMLDLLRTQGRNGGVALLESLMIHYPCLYTQVTGQKPSTEPSKFSGLIKYSELTEYLVRAVTGMQKELQEARNEAGRQGGRCTALQAEMDLMTEAEEKSRRFSLENEHMRRQLAAANRELTKLKDERCDLYVRHTAAIEEKSAVNIRSRDLTLQVYQLQTELQKAQAETDYQKRRSLKCASPAETQQLREELSALRRDIMMVEKFSPAHEDILAQDLAEARDGRMELAEQLRSYRDENERLLREKEESLDQKEQLALQVKQLTLDCDMFKEKSSVIQGQMRELQDERDQAYASRDEAQAQISRSLADKDTLRSQIVELQERLFSCQGARTPTTVCLYSADSGGSWDSLGSSSEDSSGTPPRPPLRRTTALDPTDYPFFNPESEDGPPCSIRSLTAQPPGPESLRRREGELYAESSPETAEICPPLDDFVFLPNEFETETSGGRCPSRGNGADSPSTPPRGSAPPFLMRSRPKAVRLFGRVLTISFQGKDLLAQLSVVGGNKTGVFVSGVAEGSAAQTVGISPGAQIVEVKFEHDQQSLSMVLQDSTLEEALWALGQVRGLCHLSLRSSQDAYESLLQRPPSGAAPSGDSFYVRVNMAIPRGPGGPLAVACNDILHVTNTCPPGGKSTWEASHVHPSQLVDLQGGTIPNYYRAQRLLIRAIEYMSFQTKTGGKGAAGAGGAKEKQKAVRIVSTGRQGRSSLWLSVQVSSAKSREPGEAAAAAPPRGCVTLMPYTLVTPHYPPVCRPVLVLPTVLGRVLDEKLACWQGFQLCEPELLSSSAHAVRLQRSEVLEEAEQGGSHLCYTLQSVEKVMKKGIHCVLPLGLDCVRRLHRADIFPIIIFVAQSTRSARKFRSKLQRHGLNEKRLLSCSDSEESLLDKLPCVCRTVAPDHWSDSAALLNRLHTIIWEEQQKIVWVEPDLW</sequence>
<evidence type="ECO:0000256" key="4">
    <source>
        <dbReference type="SAM" id="MobiDB-lite"/>
    </source>
</evidence>
<dbReference type="InterPro" id="IPR008145">
    <property type="entry name" value="GK/Ca_channel_bsu"/>
</dbReference>
<evidence type="ECO:0000259" key="6">
    <source>
        <dbReference type="PROSITE" id="PS50209"/>
    </source>
</evidence>
<dbReference type="Gene3D" id="2.30.30.40">
    <property type="entry name" value="SH3 Domains"/>
    <property type="match status" value="1"/>
</dbReference>
<dbReference type="Pfam" id="PF00619">
    <property type="entry name" value="CARD"/>
    <property type="match status" value="1"/>
</dbReference>
<dbReference type="GO" id="GO:0005737">
    <property type="term" value="C:cytoplasm"/>
    <property type="evidence" value="ECO:0007669"/>
    <property type="project" value="TreeGrafter"/>
</dbReference>
<dbReference type="SUPFAM" id="SSF47986">
    <property type="entry name" value="DEATH domain"/>
    <property type="match status" value="1"/>
</dbReference>
<dbReference type="InterPro" id="IPR027417">
    <property type="entry name" value="P-loop_NTPase"/>
</dbReference>
<dbReference type="GO" id="GO:0042981">
    <property type="term" value="P:regulation of apoptotic process"/>
    <property type="evidence" value="ECO:0007669"/>
    <property type="project" value="InterPro"/>
</dbReference>
<dbReference type="Gene3D" id="1.10.533.10">
    <property type="entry name" value="Death Domain, Fas"/>
    <property type="match status" value="1"/>
</dbReference>
<evidence type="ECO:0000259" key="5">
    <source>
        <dbReference type="PROSITE" id="PS50052"/>
    </source>
</evidence>
<dbReference type="PANTHER" id="PTHR14559:SF1">
    <property type="entry name" value="CASPASE RECRUITMENT DOMAIN-CONTAINING PROTEIN 14"/>
    <property type="match status" value="1"/>
</dbReference>
<dbReference type="SUPFAM" id="SSF50156">
    <property type="entry name" value="PDZ domain-like"/>
    <property type="match status" value="1"/>
</dbReference>
<feature type="domain" description="Guanylate kinase-like" evidence="5">
    <location>
        <begin position="856"/>
        <end position="978"/>
    </location>
</feature>
<keyword evidence="1" id="KW-0597">Phosphoprotein</keyword>
<dbReference type="SUPFAM" id="SSF52540">
    <property type="entry name" value="P-loop containing nucleoside triphosphate hydrolases"/>
    <property type="match status" value="1"/>
</dbReference>
<dbReference type="InterPro" id="IPR036034">
    <property type="entry name" value="PDZ_sf"/>
</dbReference>
<dbReference type="OMA" id="VVWTEQN"/>
<dbReference type="CDD" id="cd08806">
    <property type="entry name" value="CARD_CARD14_CARMA2"/>
    <property type="match status" value="1"/>
</dbReference>
<name>A0A8C4ZRS5_GADMO</name>
<dbReference type="InterPro" id="IPR011029">
    <property type="entry name" value="DEATH-like_dom_sf"/>
</dbReference>
<dbReference type="PROSITE" id="PS50052">
    <property type="entry name" value="GUANYLATE_KINASE_2"/>
    <property type="match status" value="1"/>
</dbReference>
<dbReference type="PROSITE" id="PS50209">
    <property type="entry name" value="CARD"/>
    <property type="match status" value="1"/>
</dbReference>
<feature type="region of interest" description="Disordered" evidence="4">
    <location>
        <begin position="508"/>
        <end position="538"/>
    </location>
</feature>
<dbReference type="GeneTree" id="ENSGT00940000160777"/>
<reference evidence="7" key="1">
    <citation type="submission" date="2025-08" db="UniProtKB">
        <authorList>
            <consortium name="Ensembl"/>
        </authorList>
    </citation>
    <scope>IDENTIFICATION</scope>
</reference>
<evidence type="ECO:0000256" key="2">
    <source>
        <dbReference type="ARBA" id="ARBA00023054"/>
    </source>
</evidence>
<dbReference type="Gene3D" id="2.30.42.10">
    <property type="match status" value="1"/>
</dbReference>
<feature type="coiled-coil region" evidence="3">
    <location>
        <begin position="289"/>
        <end position="393"/>
    </location>
</feature>
<organism evidence="7 8">
    <name type="scientific">Gadus morhua</name>
    <name type="common">Atlantic cod</name>
    <dbReference type="NCBI Taxonomy" id="8049"/>
    <lineage>
        <taxon>Eukaryota</taxon>
        <taxon>Metazoa</taxon>
        <taxon>Chordata</taxon>
        <taxon>Craniata</taxon>
        <taxon>Vertebrata</taxon>
        <taxon>Euteleostomi</taxon>
        <taxon>Actinopterygii</taxon>
        <taxon>Neopterygii</taxon>
        <taxon>Teleostei</taxon>
        <taxon>Neoteleostei</taxon>
        <taxon>Acanthomorphata</taxon>
        <taxon>Zeiogadaria</taxon>
        <taxon>Gadariae</taxon>
        <taxon>Gadiformes</taxon>
        <taxon>Gadoidei</taxon>
        <taxon>Gadidae</taxon>
        <taxon>Gadus</taxon>
    </lineage>
</organism>
<gene>
    <name evidence="7" type="primary">card14</name>
</gene>
<accession>A0A8C4ZRS5</accession>
<dbReference type="Gene3D" id="3.40.50.300">
    <property type="entry name" value="P-loop containing nucleotide triphosphate hydrolases"/>
    <property type="match status" value="1"/>
</dbReference>
<evidence type="ECO:0000256" key="3">
    <source>
        <dbReference type="SAM" id="Coils"/>
    </source>
</evidence>
<feature type="coiled-coil region" evidence="3">
    <location>
        <begin position="164"/>
        <end position="240"/>
    </location>
</feature>
<dbReference type="RefSeq" id="XP_030208018.1">
    <property type="nucleotide sequence ID" value="XM_030352158.1"/>
</dbReference>
<keyword evidence="8" id="KW-1185">Reference proteome</keyword>
<reference evidence="7" key="2">
    <citation type="submission" date="2025-09" db="UniProtKB">
        <authorList>
            <consortium name="Ensembl"/>
        </authorList>
    </citation>
    <scope>IDENTIFICATION</scope>
</reference>
<dbReference type="InterPro" id="IPR001315">
    <property type="entry name" value="CARD"/>
</dbReference>
<feature type="region of interest" description="Disordered" evidence="4">
    <location>
        <begin position="417"/>
        <end position="491"/>
    </location>
</feature>
<dbReference type="Proteomes" id="UP000694546">
    <property type="component" value="Chromosome 3"/>
</dbReference>
<protein>
    <recommendedName>
        <fullName evidence="9">Caspase recruitment domain-containing protein 14</fullName>
    </recommendedName>
</protein>
<proteinExistence type="predicted"/>
<dbReference type="AlphaFoldDB" id="A0A8C4ZRS5"/>
<dbReference type="OrthoDB" id="8795751at2759"/>
<dbReference type="GO" id="GO:0050700">
    <property type="term" value="F:CARD domain binding"/>
    <property type="evidence" value="ECO:0007669"/>
    <property type="project" value="TreeGrafter"/>
</dbReference>
<dbReference type="Pfam" id="PF00625">
    <property type="entry name" value="Guanylate_kin"/>
    <property type="match status" value="1"/>
</dbReference>
<dbReference type="GeneID" id="115540674"/>
<evidence type="ECO:0000256" key="1">
    <source>
        <dbReference type="ARBA" id="ARBA00022553"/>
    </source>
</evidence>
<evidence type="ECO:0000313" key="8">
    <source>
        <dbReference type="Proteomes" id="UP000694546"/>
    </source>
</evidence>
<evidence type="ECO:0000313" key="7">
    <source>
        <dbReference type="Ensembl" id="ENSGMOP00000020545.2"/>
    </source>
</evidence>
<dbReference type="PANTHER" id="PTHR14559">
    <property type="entry name" value="CASPASE RECRUITMENT DOMAIN FAMILY"/>
    <property type="match status" value="1"/>
</dbReference>
<dbReference type="Ensembl" id="ENSGMOT00000021047.2">
    <property type="protein sequence ID" value="ENSGMOP00000020545.2"/>
    <property type="gene ID" value="ENSGMOG00000019088.2"/>
</dbReference>
<keyword evidence="2 3" id="KW-0175">Coiled coil</keyword>
<evidence type="ECO:0008006" key="9">
    <source>
        <dbReference type="Google" id="ProtNLM"/>
    </source>
</evidence>
<dbReference type="InterPro" id="IPR008144">
    <property type="entry name" value="Guanylate_kin-like_dom"/>
</dbReference>
<feature type="compositionally biased region" description="Low complexity" evidence="4">
    <location>
        <begin position="417"/>
        <end position="430"/>
    </location>
</feature>
<feature type="domain" description="CARD" evidence="6">
    <location>
        <begin position="16"/>
        <end position="108"/>
    </location>
</feature>